<reference evidence="1 2" key="1">
    <citation type="journal article" date="2012" name="J. Bacteriol.">
        <title>Genome sequence of an alkane-degrading bacterium, Alcanivorax pacificus type strain W11-5, isolated from deep sea sediment.</title>
        <authorList>
            <person name="Lai Q."/>
            <person name="Shao Z."/>
        </authorList>
    </citation>
    <scope>NUCLEOTIDE SEQUENCE [LARGE SCALE GENOMIC DNA]</scope>
    <source>
        <strain evidence="1 2">W11-5</strain>
    </source>
</reference>
<gene>
    <name evidence="1" type="ORF">S7S_12450</name>
</gene>
<dbReference type="AlphaFoldDB" id="A0A0B4XRM6"/>
<keyword evidence="2" id="KW-1185">Reference proteome</keyword>
<organism evidence="1 2">
    <name type="scientific">Isoalcanivorax pacificus W11-5</name>
    <dbReference type="NCBI Taxonomy" id="391936"/>
    <lineage>
        <taxon>Bacteria</taxon>
        <taxon>Pseudomonadati</taxon>
        <taxon>Pseudomonadota</taxon>
        <taxon>Gammaproteobacteria</taxon>
        <taxon>Oceanospirillales</taxon>
        <taxon>Alcanivoracaceae</taxon>
        <taxon>Isoalcanivorax</taxon>
    </lineage>
</organism>
<proteinExistence type="predicted"/>
<protein>
    <recommendedName>
        <fullName evidence="3">Toxin CptA</fullName>
    </recommendedName>
</protein>
<dbReference type="KEGG" id="apac:S7S_12450"/>
<evidence type="ECO:0008006" key="3">
    <source>
        <dbReference type="Google" id="ProtNLM"/>
    </source>
</evidence>
<dbReference type="Proteomes" id="UP000006764">
    <property type="component" value="Chromosome"/>
</dbReference>
<dbReference type="STRING" id="391936.S7S_12450"/>
<dbReference type="EMBL" id="CP004387">
    <property type="protein sequence ID" value="AJD48902.1"/>
    <property type="molecule type" value="Genomic_DNA"/>
</dbReference>
<evidence type="ECO:0000313" key="1">
    <source>
        <dbReference type="EMBL" id="AJD48902.1"/>
    </source>
</evidence>
<dbReference type="HOGENOM" id="CLU_2244240_0_0_6"/>
<name>A0A0B4XRM6_9GAMM</name>
<evidence type="ECO:0000313" key="2">
    <source>
        <dbReference type="Proteomes" id="UP000006764"/>
    </source>
</evidence>
<sequence>MLILLVLAAWAVLANGLPWWLRLALLLTVLPWLVRGWWRQPRAQALTLWPEALAVECTDGRRLHLSAPWRAAFWPGCVRVGPVLLYRDQMEDAVWRRLCLVLRA</sequence>
<accession>A0A0B4XRM6</accession>